<dbReference type="SUPFAM" id="SSF57997">
    <property type="entry name" value="Tropomyosin"/>
    <property type="match status" value="1"/>
</dbReference>
<dbReference type="FunFam" id="3.40.50.300:FF:000481">
    <property type="entry name" value="Structural maintenance of chromosomes 4"/>
    <property type="match status" value="1"/>
</dbReference>
<feature type="compositionally biased region" description="Polar residues" evidence="13">
    <location>
        <begin position="743"/>
        <end position="758"/>
    </location>
</feature>
<dbReference type="PANTHER" id="PTHR18937">
    <property type="entry name" value="STRUCTURAL MAINTENANCE OF CHROMOSOMES SMC FAMILY MEMBER"/>
    <property type="match status" value="1"/>
</dbReference>
<evidence type="ECO:0000313" key="15">
    <source>
        <dbReference type="EMBL" id="KAJ6645838.1"/>
    </source>
</evidence>
<feature type="compositionally biased region" description="Acidic residues" evidence="13">
    <location>
        <begin position="18"/>
        <end position="35"/>
    </location>
</feature>
<dbReference type="Gene3D" id="1.20.1060.20">
    <property type="match status" value="1"/>
</dbReference>
<keyword evidence="16" id="KW-1185">Reference proteome</keyword>
<dbReference type="GO" id="GO:0016887">
    <property type="term" value="F:ATP hydrolysis activity"/>
    <property type="evidence" value="ECO:0007669"/>
    <property type="project" value="InterPro"/>
</dbReference>
<proteinExistence type="inferred from homology"/>
<evidence type="ECO:0000256" key="9">
    <source>
        <dbReference type="ARBA" id="ARBA00023242"/>
    </source>
</evidence>
<evidence type="ECO:0000313" key="16">
    <source>
        <dbReference type="Proteomes" id="UP001151699"/>
    </source>
</evidence>
<dbReference type="Pfam" id="PF06470">
    <property type="entry name" value="SMC_hinge"/>
    <property type="match status" value="1"/>
</dbReference>
<dbReference type="InterPro" id="IPR003395">
    <property type="entry name" value="RecF/RecN/SMC_N"/>
</dbReference>
<feature type="coiled-coil region" evidence="12">
    <location>
        <begin position="762"/>
        <end position="1017"/>
    </location>
</feature>
<keyword evidence="9 11" id="KW-0539">Nucleus</keyword>
<evidence type="ECO:0000256" key="4">
    <source>
        <dbReference type="ARBA" id="ARBA00022741"/>
    </source>
</evidence>
<dbReference type="Gene3D" id="1.10.287.1490">
    <property type="match status" value="1"/>
</dbReference>
<feature type="compositionally biased region" description="Polar residues" evidence="13">
    <location>
        <begin position="1292"/>
        <end position="1316"/>
    </location>
</feature>
<keyword evidence="3" id="KW-0132">Cell division</keyword>
<dbReference type="FunFam" id="3.40.50.300:FF:000585">
    <property type="entry name" value="Structural maintenance of chromosomes 4"/>
    <property type="match status" value="1"/>
</dbReference>
<dbReference type="Gene3D" id="3.40.50.300">
    <property type="entry name" value="P-loop containing nucleotide triphosphate hydrolases"/>
    <property type="match status" value="2"/>
</dbReference>
<evidence type="ECO:0000259" key="14">
    <source>
        <dbReference type="SMART" id="SM00968"/>
    </source>
</evidence>
<dbReference type="InterPro" id="IPR010935">
    <property type="entry name" value="SMC_hinge"/>
</dbReference>
<dbReference type="Gene3D" id="3.30.70.1620">
    <property type="match status" value="1"/>
</dbReference>
<feature type="coiled-coil region" evidence="12">
    <location>
        <begin position="504"/>
        <end position="576"/>
    </location>
</feature>
<feature type="region of interest" description="Disordered" evidence="13">
    <location>
        <begin position="1282"/>
        <end position="1334"/>
    </location>
</feature>
<evidence type="ECO:0000256" key="7">
    <source>
        <dbReference type="ARBA" id="ARBA00023054"/>
    </source>
</evidence>
<keyword evidence="4" id="KW-0547">Nucleotide-binding</keyword>
<organism evidence="15 16">
    <name type="scientific">Pseudolycoriella hygida</name>
    <dbReference type="NCBI Taxonomy" id="35572"/>
    <lineage>
        <taxon>Eukaryota</taxon>
        <taxon>Metazoa</taxon>
        <taxon>Ecdysozoa</taxon>
        <taxon>Arthropoda</taxon>
        <taxon>Hexapoda</taxon>
        <taxon>Insecta</taxon>
        <taxon>Pterygota</taxon>
        <taxon>Neoptera</taxon>
        <taxon>Endopterygota</taxon>
        <taxon>Diptera</taxon>
        <taxon>Nematocera</taxon>
        <taxon>Sciaroidea</taxon>
        <taxon>Sciaridae</taxon>
        <taxon>Pseudolycoriella</taxon>
    </lineage>
</organism>
<comment type="subcellular location">
    <subcellularLocation>
        <location evidence="1 11">Nucleus</location>
    </subcellularLocation>
</comment>
<keyword evidence="5" id="KW-0498">Mitosis</keyword>
<dbReference type="PIRSF" id="PIRSF005719">
    <property type="entry name" value="SMC"/>
    <property type="match status" value="1"/>
</dbReference>
<dbReference type="EMBL" id="WJQU01000001">
    <property type="protein sequence ID" value="KAJ6645838.1"/>
    <property type="molecule type" value="Genomic_DNA"/>
</dbReference>
<feature type="region of interest" description="Disordered" evidence="13">
    <location>
        <begin position="1"/>
        <end position="40"/>
    </location>
</feature>
<dbReference type="Pfam" id="PF02463">
    <property type="entry name" value="SMC_N"/>
    <property type="match status" value="2"/>
</dbReference>
<protein>
    <recommendedName>
        <fullName evidence="11">Structural maintenance of chromosomes protein</fullName>
    </recommendedName>
</protein>
<keyword evidence="10" id="KW-0131">Cell cycle</keyword>
<dbReference type="GO" id="GO:0005634">
    <property type="term" value="C:nucleus"/>
    <property type="evidence" value="ECO:0007669"/>
    <property type="project" value="UniProtKB-SubCell"/>
</dbReference>
<comment type="similarity">
    <text evidence="2">Belongs to the SMC family. SMC4 subfamily.</text>
</comment>
<dbReference type="Proteomes" id="UP001151699">
    <property type="component" value="Chromosome A"/>
</dbReference>
<keyword evidence="8" id="KW-0226">DNA condensation</keyword>
<keyword evidence="7 12" id="KW-0175">Coiled coil</keyword>
<dbReference type="PANTHER" id="PTHR18937:SF172">
    <property type="entry name" value="STRUCTURAL MAINTENANCE OF CHROMOSOMES PROTEIN"/>
    <property type="match status" value="1"/>
</dbReference>
<evidence type="ECO:0000256" key="2">
    <source>
        <dbReference type="ARBA" id="ARBA00006005"/>
    </source>
</evidence>
<dbReference type="InterPro" id="IPR036277">
    <property type="entry name" value="SMC_hinge_sf"/>
</dbReference>
<dbReference type="GO" id="GO:0005524">
    <property type="term" value="F:ATP binding"/>
    <property type="evidence" value="ECO:0007669"/>
    <property type="project" value="UniProtKB-KW"/>
</dbReference>
<dbReference type="OrthoDB" id="5575062at2759"/>
<name>A0A9Q0N942_9DIPT</name>
<evidence type="ECO:0000256" key="13">
    <source>
        <dbReference type="SAM" id="MobiDB-lite"/>
    </source>
</evidence>
<evidence type="ECO:0000256" key="1">
    <source>
        <dbReference type="ARBA" id="ARBA00004123"/>
    </source>
</evidence>
<evidence type="ECO:0000256" key="10">
    <source>
        <dbReference type="ARBA" id="ARBA00023306"/>
    </source>
</evidence>
<keyword evidence="6" id="KW-0067">ATP-binding</keyword>
<dbReference type="InterPro" id="IPR027417">
    <property type="entry name" value="P-loop_NTPase"/>
</dbReference>
<dbReference type="GO" id="GO:0007076">
    <property type="term" value="P:mitotic chromosome condensation"/>
    <property type="evidence" value="ECO:0007669"/>
    <property type="project" value="TreeGrafter"/>
</dbReference>
<feature type="coiled-coil region" evidence="12">
    <location>
        <begin position="314"/>
        <end position="446"/>
    </location>
</feature>
<comment type="caution">
    <text evidence="15">The sequence shown here is derived from an EMBL/GenBank/DDBJ whole genome shotgun (WGS) entry which is preliminary data.</text>
</comment>
<evidence type="ECO:0000256" key="6">
    <source>
        <dbReference type="ARBA" id="ARBA00022840"/>
    </source>
</evidence>
<dbReference type="FunFam" id="1.20.1060.20:FF:000003">
    <property type="entry name" value="Structural maintenance of chromosomes 4"/>
    <property type="match status" value="1"/>
</dbReference>
<sequence length="1334" mass="153069">MATKRKSMVGGSAPALNDDNDEQEDDDLNMSDDEEGGTRIGDIYIPPPVKPYCSTESIGPRLIITKISNCNFKSYAGEVVLGPFSNCFHAIIGPNGSGKSNVIDSMLFVFGYRANKIRCKKLSVLIHKSSAHENISSCSVAVHFAQIVDHPDGTYDFVKDSAFVISRTAFRDNSSFYTIDKRRVHFKEVAKMLKHHNVDLDHNRFLILQGEVESIAMMKPKGATENECGLLEYLEDIVGTTRYKHPLQKINSRVEVLTEESTDKHNRCKMAQREMDDLNAPKDQAIEYINMENERTRTQNLFFQKMVFDKNAQLKDLQEKQSEVNTELKNHDEKYAEVNRVRLEKEKLIKEEMEQYEKLLKSKEEHEQIVTNTMRKADSINQTMESVNKQRKQYKAQIKKEEEKLVELKKIPSKNASEIAESETKIEKLTAEKTKIEEQLEKNLESLQDITQPLIEKKEKLQNDLLGFQTKVDECKAALTVSSNELKICQHSELCERRKYNSWKQSLEDSKTELDVKKKELKELQSNLSEVKKAAIEYREQLQERHKEENELTVQLRKLRSEVDEQKRNMNAMRSNNKMLDALMQQKIKGRIPGILGRLGDLGGIDAKYDVAISTCCGRLDNIVVDTVSTAQACIEYLKEANAGRATFIALEKVKDIRGRDRIQTPENVHRLYDLIKYEDPQVLPAFYFALHDTLVADDIEQATRIAYGAKRYRTVTLKGELIEISGSMSGGGRPIRGRMGQQVKTKTSRNDANTSMSGDNLEEMQRKVEELGNRISYCQEQQSQLDRDLRNIDVQIKQKETAVKRLVCEVDSLEKSLPQVEQQCEAQKLQMENTKSDPAKVKELQSTIEKNEEALKVSEAEAKKIKDKVTEVEKKIKSITSEKVKSLETKIDDLTKQITKLSKNVSRLKVEVNTSERNCVKTQETIDNLGKEVVNAQEQIMAKNQERDETYKQMEEAKGRVREIEAEINKAQSGGTEIKKEILKLQEEEQQGKVLRVDIEQKLQAIDKLVNDVKEQLPKLKYRLKGLKLREIPKQDPQEPLKVYQDEELSTHKTKDLEYKISCLDEQIQATTTPNIGAIEEYYTRREVYLERVRVLEDITKKRNEMRHLYDEVRKRRHNEFKEGFNIITRKLREMYQMITQGGDAELELVDSMDPFTEGVSFSVRPPKKTWKNISNLSGGEKTLSSLALVFALHYYKPSPLYFMDEIDAALDFKNVSIVANYIRERTRNAQFIIISLRTNMFELSHCLTGIYKVHDCTQSLSMANSVPDYCLPQPSSQVASQQIDEPIRPSQESADSLTNGTRTPLSQVISSQESDVFDNVRNGKLPEEMETS</sequence>
<dbReference type="SUPFAM" id="SSF52540">
    <property type="entry name" value="P-loop containing nucleoside triphosphate hydrolases"/>
    <property type="match status" value="1"/>
</dbReference>
<reference evidence="15" key="1">
    <citation type="submission" date="2022-07" db="EMBL/GenBank/DDBJ databases">
        <authorList>
            <person name="Trinca V."/>
            <person name="Uliana J.V.C."/>
            <person name="Torres T.T."/>
            <person name="Ward R.J."/>
            <person name="Monesi N."/>
        </authorList>
    </citation>
    <scope>NUCLEOTIDE SEQUENCE</scope>
    <source>
        <strain evidence="15">HSMRA1968</strain>
        <tissue evidence="15">Whole embryos</tissue>
    </source>
</reference>
<evidence type="ECO:0000256" key="5">
    <source>
        <dbReference type="ARBA" id="ARBA00022776"/>
    </source>
</evidence>
<feature type="domain" description="SMC hinge" evidence="14">
    <location>
        <begin position="593"/>
        <end position="707"/>
    </location>
</feature>
<accession>A0A9Q0N942</accession>
<feature type="region of interest" description="Disordered" evidence="13">
    <location>
        <begin position="730"/>
        <end position="758"/>
    </location>
</feature>
<dbReference type="GO" id="GO:0000796">
    <property type="term" value="C:condensin complex"/>
    <property type="evidence" value="ECO:0007669"/>
    <property type="project" value="TreeGrafter"/>
</dbReference>
<dbReference type="InterPro" id="IPR024704">
    <property type="entry name" value="SMC"/>
</dbReference>
<evidence type="ECO:0000256" key="11">
    <source>
        <dbReference type="PIRNR" id="PIRNR005719"/>
    </source>
</evidence>
<evidence type="ECO:0000256" key="12">
    <source>
        <dbReference type="SAM" id="Coils"/>
    </source>
</evidence>
<evidence type="ECO:0000256" key="8">
    <source>
        <dbReference type="ARBA" id="ARBA00023067"/>
    </source>
</evidence>
<dbReference type="GO" id="GO:0051301">
    <property type="term" value="P:cell division"/>
    <property type="evidence" value="ECO:0007669"/>
    <property type="project" value="UniProtKB-KW"/>
</dbReference>
<gene>
    <name evidence="15" type="primary">smc4_6</name>
    <name evidence="15" type="ORF">Bhyg_01047</name>
</gene>
<evidence type="ECO:0000256" key="3">
    <source>
        <dbReference type="ARBA" id="ARBA00022618"/>
    </source>
</evidence>
<dbReference type="SMART" id="SM00968">
    <property type="entry name" value="SMC_hinge"/>
    <property type="match status" value="1"/>
</dbReference>
<dbReference type="SUPFAM" id="SSF75553">
    <property type="entry name" value="Smc hinge domain"/>
    <property type="match status" value="1"/>
</dbReference>